<dbReference type="InterPro" id="IPR036271">
    <property type="entry name" value="Tet_transcr_reg_TetR-rel_C_sf"/>
</dbReference>
<accession>A0A1H4S5W1</accession>
<dbReference type="EMBL" id="FNTL01000004">
    <property type="protein sequence ID" value="SEC39374.1"/>
    <property type="molecule type" value="Genomic_DNA"/>
</dbReference>
<keyword evidence="1" id="KW-0805">Transcription regulation</keyword>
<name>A0A1H4S5W1_RHOJO</name>
<evidence type="ECO:0000256" key="2">
    <source>
        <dbReference type="ARBA" id="ARBA00023125"/>
    </source>
</evidence>
<dbReference type="GO" id="GO:0000976">
    <property type="term" value="F:transcription cis-regulatory region binding"/>
    <property type="evidence" value="ECO:0007669"/>
    <property type="project" value="TreeGrafter"/>
</dbReference>
<evidence type="ECO:0000256" key="4">
    <source>
        <dbReference type="PROSITE-ProRule" id="PRU00335"/>
    </source>
</evidence>
<keyword evidence="2 4" id="KW-0238">DNA-binding</keyword>
<dbReference type="SUPFAM" id="SSF46689">
    <property type="entry name" value="Homeodomain-like"/>
    <property type="match status" value="1"/>
</dbReference>
<dbReference type="SUPFAM" id="SSF48498">
    <property type="entry name" value="Tetracyclin repressor-like, C-terminal domain"/>
    <property type="match status" value="1"/>
</dbReference>
<evidence type="ECO:0000256" key="1">
    <source>
        <dbReference type="ARBA" id="ARBA00023015"/>
    </source>
</evidence>
<dbReference type="PANTHER" id="PTHR30055:SF151">
    <property type="entry name" value="TRANSCRIPTIONAL REGULATORY PROTEIN"/>
    <property type="match status" value="1"/>
</dbReference>
<sequence length="205" mass="22604">MATRKYEQRLRAEAADETRRNILDAVYERLRRAPSTPVSVDQVARAAGVSRSTVYLAFGSRAGLFDAFTTDLWWHRAGFQGVVDAVENPDAREHLRGGIDAGVRVFAAHRDVFRALFSMAQLDADAVGGAIARIEENRAGGMVHLAQRLAEQEVLRPGVTVDEAADVLWLLASFDSFDQLYTGRNLPADDVSRTLITTAERSLCQ</sequence>
<gene>
    <name evidence="6" type="ORF">SAMN04490220_1521</name>
</gene>
<dbReference type="PROSITE" id="PS50977">
    <property type="entry name" value="HTH_TETR_2"/>
    <property type="match status" value="1"/>
</dbReference>
<proteinExistence type="predicted"/>
<dbReference type="Gene3D" id="1.10.357.10">
    <property type="entry name" value="Tetracycline Repressor, domain 2"/>
    <property type="match status" value="1"/>
</dbReference>
<evidence type="ECO:0000313" key="6">
    <source>
        <dbReference type="EMBL" id="SEC39374.1"/>
    </source>
</evidence>
<dbReference type="AlphaFoldDB" id="A0A1H4S5W1"/>
<dbReference type="Gene3D" id="1.10.10.60">
    <property type="entry name" value="Homeodomain-like"/>
    <property type="match status" value="1"/>
</dbReference>
<evidence type="ECO:0000256" key="3">
    <source>
        <dbReference type="ARBA" id="ARBA00023163"/>
    </source>
</evidence>
<dbReference type="Pfam" id="PF00440">
    <property type="entry name" value="TetR_N"/>
    <property type="match status" value="1"/>
</dbReference>
<dbReference type="InterPro" id="IPR050109">
    <property type="entry name" value="HTH-type_TetR-like_transc_reg"/>
</dbReference>
<dbReference type="RefSeq" id="WP_073365075.1">
    <property type="nucleotide sequence ID" value="NZ_FNTL01000004.1"/>
</dbReference>
<protein>
    <submittedName>
        <fullName evidence="6">DNA-binding transcriptional regulator, AcrR family</fullName>
    </submittedName>
</protein>
<dbReference type="GO" id="GO:0003700">
    <property type="term" value="F:DNA-binding transcription factor activity"/>
    <property type="evidence" value="ECO:0007669"/>
    <property type="project" value="TreeGrafter"/>
</dbReference>
<evidence type="ECO:0000259" key="5">
    <source>
        <dbReference type="PROSITE" id="PS50977"/>
    </source>
</evidence>
<dbReference type="Proteomes" id="UP000183407">
    <property type="component" value="Unassembled WGS sequence"/>
</dbReference>
<evidence type="ECO:0000313" key="7">
    <source>
        <dbReference type="Proteomes" id="UP000183407"/>
    </source>
</evidence>
<dbReference type="PANTHER" id="PTHR30055">
    <property type="entry name" value="HTH-TYPE TRANSCRIPTIONAL REGULATOR RUTR"/>
    <property type="match status" value="1"/>
</dbReference>
<feature type="DNA-binding region" description="H-T-H motif" evidence="4">
    <location>
        <begin position="39"/>
        <end position="58"/>
    </location>
</feature>
<feature type="domain" description="HTH tetR-type" evidence="5">
    <location>
        <begin position="16"/>
        <end position="76"/>
    </location>
</feature>
<organism evidence="6 7">
    <name type="scientific">Rhodococcus jostii</name>
    <dbReference type="NCBI Taxonomy" id="132919"/>
    <lineage>
        <taxon>Bacteria</taxon>
        <taxon>Bacillati</taxon>
        <taxon>Actinomycetota</taxon>
        <taxon>Actinomycetes</taxon>
        <taxon>Mycobacteriales</taxon>
        <taxon>Nocardiaceae</taxon>
        <taxon>Rhodococcus</taxon>
    </lineage>
</organism>
<reference evidence="7" key="1">
    <citation type="submission" date="2016-10" db="EMBL/GenBank/DDBJ databases">
        <authorList>
            <person name="Varghese N."/>
        </authorList>
    </citation>
    <scope>NUCLEOTIDE SEQUENCE [LARGE SCALE GENOMIC DNA]</scope>
    <source>
        <strain evidence="7">DSM 44719</strain>
    </source>
</reference>
<dbReference type="InterPro" id="IPR009057">
    <property type="entry name" value="Homeodomain-like_sf"/>
</dbReference>
<dbReference type="InterPro" id="IPR001647">
    <property type="entry name" value="HTH_TetR"/>
</dbReference>
<keyword evidence="3" id="KW-0804">Transcription</keyword>
<dbReference type="OrthoDB" id="4371863at2"/>